<keyword evidence="1" id="KW-0808">Transferase</keyword>
<dbReference type="Proteomes" id="UP001169862">
    <property type="component" value="Unassembled WGS sequence"/>
</dbReference>
<keyword evidence="1" id="KW-0489">Methyltransferase</keyword>
<dbReference type="PANTHER" id="PTHR14614:SF132">
    <property type="entry name" value="PROTEIN-LYSINE METHYLTRANSFERASE C42C1.13"/>
    <property type="match status" value="1"/>
</dbReference>
<reference evidence="1" key="1">
    <citation type="submission" date="2023-07" db="EMBL/GenBank/DDBJ databases">
        <title>Genome content predicts the carbon catabolic preferences of heterotrophic bacteria.</title>
        <authorList>
            <person name="Gralka M."/>
        </authorList>
    </citation>
    <scope>NUCLEOTIDE SEQUENCE</scope>
    <source>
        <strain evidence="2">5G01</strain>
        <strain evidence="1">I2M16</strain>
    </source>
</reference>
<dbReference type="InterPro" id="IPR019410">
    <property type="entry name" value="Methyltransf_16"/>
</dbReference>
<organism evidence="1 3">
    <name type="scientific">Neptunomonas phycophila</name>
    <dbReference type="NCBI Taxonomy" id="1572645"/>
    <lineage>
        <taxon>Bacteria</taxon>
        <taxon>Pseudomonadati</taxon>
        <taxon>Pseudomonadota</taxon>
        <taxon>Gammaproteobacteria</taxon>
        <taxon>Oceanospirillales</taxon>
        <taxon>Oceanospirillaceae</taxon>
        <taxon>Neptunomonas</taxon>
    </lineage>
</organism>
<dbReference type="EMBL" id="JAUYVO010000001">
    <property type="protein sequence ID" value="MDP2521039.1"/>
    <property type="molecule type" value="Genomic_DNA"/>
</dbReference>
<dbReference type="CDD" id="cd02440">
    <property type="entry name" value="AdoMet_MTases"/>
    <property type="match status" value="1"/>
</dbReference>
<evidence type="ECO:0000313" key="1">
    <source>
        <dbReference type="EMBL" id="MDO6452069.1"/>
    </source>
</evidence>
<comment type="caution">
    <text evidence="1">The sequence shown here is derived from an EMBL/GenBank/DDBJ whole genome shotgun (WGS) entry which is preliminary data.</text>
</comment>
<dbReference type="GO" id="GO:0032259">
    <property type="term" value="P:methylation"/>
    <property type="evidence" value="ECO:0007669"/>
    <property type="project" value="UniProtKB-KW"/>
</dbReference>
<sequence>MSSPRVKYQTIEFDNTDIHVRSLRDNQEFSDDDGIAEALGISSASWPLFGVLWDSGLVLAHQINTREFAGKRILEVGCGLALASLLLNHRKADITVTDYHPEVGAFLDVNTELNGDPNIPFYRVGWADAANDMGKFDIIIGSDLLYEAEHIELLAAFLNQHASEQCEIILIDPGRGNHAKFSKRMTHLGWVHTQARPIECDYTVKPFKGQVLNYQR</sequence>
<proteinExistence type="predicted"/>
<dbReference type="Proteomes" id="UP001177341">
    <property type="component" value="Unassembled WGS sequence"/>
</dbReference>
<dbReference type="GO" id="GO:0008168">
    <property type="term" value="F:methyltransferase activity"/>
    <property type="evidence" value="ECO:0007669"/>
    <property type="project" value="UniProtKB-KW"/>
</dbReference>
<dbReference type="PANTHER" id="PTHR14614">
    <property type="entry name" value="HEPATOCELLULAR CARCINOMA-ASSOCIATED ANTIGEN"/>
    <property type="match status" value="1"/>
</dbReference>
<name>A0AAW7XCY8_9GAMM</name>
<dbReference type="AlphaFoldDB" id="A0AAW7XCY8"/>
<evidence type="ECO:0000313" key="4">
    <source>
        <dbReference type="Proteomes" id="UP001177341"/>
    </source>
</evidence>
<dbReference type="GeneID" id="89456597"/>
<dbReference type="Gene3D" id="3.40.50.150">
    <property type="entry name" value="Vaccinia Virus protein VP39"/>
    <property type="match status" value="1"/>
</dbReference>
<dbReference type="SUPFAM" id="SSF53335">
    <property type="entry name" value="S-adenosyl-L-methionine-dependent methyltransferases"/>
    <property type="match status" value="1"/>
</dbReference>
<keyword evidence="4" id="KW-1185">Reference proteome</keyword>
<gene>
    <name evidence="1" type="ORF">Q4490_00700</name>
    <name evidence="2" type="ORF">Q8W30_00530</name>
</gene>
<protein>
    <submittedName>
        <fullName evidence="1">Methyltransferase domain-containing protein</fullName>
    </submittedName>
</protein>
<evidence type="ECO:0000313" key="2">
    <source>
        <dbReference type="EMBL" id="MDP2521039.1"/>
    </source>
</evidence>
<dbReference type="InterPro" id="IPR029063">
    <property type="entry name" value="SAM-dependent_MTases_sf"/>
</dbReference>
<dbReference type="EMBL" id="JAUOPG010000001">
    <property type="protein sequence ID" value="MDO6452069.1"/>
    <property type="molecule type" value="Genomic_DNA"/>
</dbReference>
<dbReference type="RefSeq" id="WP_075172474.1">
    <property type="nucleotide sequence ID" value="NZ_CAXHZV010000026.1"/>
</dbReference>
<accession>A0AAW7XCY8</accession>
<dbReference type="Pfam" id="PF10294">
    <property type="entry name" value="Methyltransf_16"/>
    <property type="match status" value="1"/>
</dbReference>
<evidence type="ECO:0000313" key="3">
    <source>
        <dbReference type="Proteomes" id="UP001169862"/>
    </source>
</evidence>